<dbReference type="Pfam" id="PF00754">
    <property type="entry name" value="F5_F8_type_C"/>
    <property type="match status" value="1"/>
</dbReference>
<keyword evidence="5" id="KW-0326">Glycosidase</keyword>
<comment type="caution">
    <text evidence="7">The sequence shown here is derived from an EMBL/GenBank/DDBJ whole genome shotgun (WGS) entry which is preliminary data.</text>
</comment>
<dbReference type="GO" id="GO:0005764">
    <property type="term" value="C:lysosome"/>
    <property type="evidence" value="ECO:0007669"/>
    <property type="project" value="TreeGrafter"/>
</dbReference>
<accession>A0A9X1Y3G3</accession>
<name>A0A9X1Y3G3_9BACL</name>
<dbReference type="InterPro" id="IPR008979">
    <property type="entry name" value="Galactose-bd-like_sf"/>
</dbReference>
<dbReference type="GO" id="GO:0016139">
    <property type="term" value="P:glycoside catabolic process"/>
    <property type="evidence" value="ECO:0007669"/>
    <property type="project" value="TreeGrafter"/>
</dbReference>
<reference evidence="7" key="1">
    <citation type="submission" date="2022-04" db="EMBL/GenBank/DDBJ databases">
        <authorList>
            <person name="Seo M.-J."/>
        </authorList>
    </citation>
    <scope>NUCLEOTIDE SEQUENCE</scope>
    <source>
        <strain evidence="7">MBLB2552</strain>
    </source>
</reference>
<protein>
    <recommendedName>
        <fullName evidence="2">alpha-L-fucosidase</fullName>
        <ecNumber evidence="2">3.2.1.51</ecNumber>
    </recommendedName>
</protein>
<dbReference type="RefSeq" id="WP_248553766.1">
    <property type="nucleotide sequence ID" value="NZ_JALPRK010000029.1"/>
</dbReference>
<dbReference type="Pfam" id="PF01120">
    <property type="entry name" value="Alpha_L_fucos"/>
    <property type="match status" value="1"/>
</dbReference>
<dbReference type="GO" id="GO:0006004">
    <property type="term" value="P:fucose metabolic process"/>
    <property type="evidence" value="ECO:0007669"/>
    <property type="project" value="TreeGrafter"/>
</dbReference>
<dbReference type="PANTHER" id="PTHR10030:SF37">
    <property type="entry name" value="ALPHA-L-FUCOSIDASE-RELATED"/>
    <property type="match status" value="1"/>
</dbReference>
<evidence type="ECO:0000256" key="5">
    <source>
        <dbReference type="ARBA" id="ARBA00023295"/>
    </source>
</evidence>
<organism evidence="7 8">
    <name type="scientific">Paenibacillus mellifer</name>
    <dbReference type="NCBI Taxonomy" id="2937794"/>
    <lineage>
        <taxon>Bacteria</taxon>
        <taxon>Bacillati</taxon>
        <taxon>Bacillota</taxon>
        <taxon>Bacilli</taxon>
        <taxon>Bacillales</taxon>
        <taxon>Paenibacillaceae</taxon>
        <taxon>Paenibacillus</taxon>
    </lineage>
</organism>
<proteinExistence type="inferred from homology"/>
<evidence type="ECO:0000256" key="1">
    <source>
        <dbReference type="ARBA" id="ARBA00007951"/>
    </source>
</evidence>
<dbReference type="SMART" id="SM00812">
    <property type="entry name" value="Alpha_L_fucos"/>
    <property type="match status" value="1"/>
</dbReference>
<evidence type="ECO:0000256" key="4">
    <source>
        <dbReference type="ARBA" id="ARBA00022801"/>
    </source>
</evidence>
<evidence type="ECO:0000313" key="7">
    <source>
        <dbReference type="EMBL" id="MCK8489781.1"/>
    </source>
</evidence>
<dbReference type="InterPro" id="IPR057739">
    <property type="entry name" value="Glyco_hydro_29_N"/>
</dbReference>
<dbReference type="Gene3D" id="2.60.120.260">
    <property type="entry name" value="Galactose-binding domain-like"/>
    <property type="match status" value="1"/>
</dbReference>
<gene>
    <name evidence="7" type="ORF">M0651_21660</name>
</gene>
<comment type="similarity">
    <text evidence="1">Belongs to the glycosyl hydrolase 29 family.</text>
</comment>
<dbReference type="InterPro" id="IPR000421">
    <property type="entry name" value="FA58C"/>
</dbReference>
<evidence type="ECO:0000256" key="2">
    <source>
        <dbReference type="ARBA" id="ARBA00012662"/>
    </source>
</evidence>
<keyword evidence="8" id="KW-1185">Reference proteome</keyword>
<dbReference type="SUPFAM" id="SSF49785">
    <property type="entry name" value="Galactose-binding domain-like"/>
    <property type="match status" value="1"/>
</dbReference>
<dbReference type="Proteomes" id="UP001139534">
    <property type="component" value="Unassembled WGS sequence"/>
</dbReference>
<dbReference type="GO" id="GO:0004560">
    <property type="term" value="F:alpha-L-fucosidase activity"/>
    <property type="evidence" value="ECO:0007669"/>
    <property type="project" value="InterPro"/>
</dbReference>
<evidence type="ECO:0000256" key="3">
    <source>
        <dbReference type="ARBA" id="ARBA00022729"/>
    </source>
</evidence>
<dbReference type="EMBL" id="JALPRK010000029">
    <property type="protein sequence ID" value="MCK8489781.1"/>
    <property type="molecule type" value="Genomic_DNA"/>
</dbReference>
<dbReference type="AlphaFoldDB" id="A0A9X1Y3G3"/>
<keyword evidence="4" id="KW-0378">Hydrolase</keyword>
<evidence type="ECO:0000313" key="8">
    <source>
        <dbReference type="Proteomes" id="UP001139534"/>
    </source>
</evidence>
<dbReference type="PANTHER" id="PTHR10030">
    <property type="entry name" value="ALPHA-L-FUCOSIDASE"/>
    <property type="match status" value="1"/>
</dbReference>
<feature type="domain" description="F5/8 type C" evidence="6">
    <location>
        <begin position="329"/>
        <end position="487"/>
    </location>
</feature>
<dbReference type="InterPro" id="IPR017853">
    <property type="entry name" value="GH"/>
</dbReference>
<sequence length="487" mass="55298">MNMNEIFNIRPSTRQLHWQRLEFYGFIHFGMNTMTGREWGEGHEDPALFDPQHLDAARWVAVLKQAGMKAVILTCKHHDGFCLWPSRYTKHSVASSPWRDGQGDLVREVSEACREAGLKFGVYLSPWDRTEASYGEGSAYDDFYVNQLTELLTQYGEISCVWLDGANGEGASGKRQQYDWDRYYEIIRRLQPQCVISVCGPDIRWVGNEAGHTRREEWSVVPRALQDAEKTAEKSQQTDDPTFARSINSMEEDLGSREAIARYGGEWVWYPAEVNTSIRRGWFYHAEEDGQVRSARELFDIYLKAVGGNAMLLLNVPPNRDGRIAAPDCEALAGLGVRIAELNDPWRIRGAVWTASSAASEKETAEVLGGGDLDRGWKPTETDAEPWVQIALPEGRTFNAVILQEPIVQGQRVEAFELWVSEEDGDELDLEETGNLDEWRWIGEGTMIGHKKIVTLPLTTARRVKVIFKRYRGYPTLANFRLSLLSD</sequence>
<dbReference type="Gene3D" id="3.20.20.80">
    <property type="entry name" value="Glycosidases"/>
    <property type="match status" value="1"/>
</dbReference>
<dbReference type="InterPro" id="IPR000933">
    <property type="entry name" value="Glyco_hydro_29"/>
</dbReference>
<dbReference type="EC" id="3.2.1.51" evidence="2"/>
<keyword evidence="3" id="KW-0732">Signal</keyword>
<dbReference type="SUPFAM" id="SSF51445">
    <property type="entry name" value="(Trans)glycosidases"/>
    <property type="match status" value="1"/>
</dbReference>
<evidence type="ECO:0000259" key="6">
    <source>
        <dbReference type="PROSITE" id="PS50022"/>
    </source>
</evidence>
<dbReference type="PROSITE" id="PS50022">
    <property type="entry name" value="FA58C_3"/>
    <property type="match status" value="1"/>
</dbReference>